<keyword evidence="3" id="KW-1185">Reference proteome</keyword>
<feature type="signal peptide" evidence="1">
    <location>
        <begin position="1"/>
        <end position="22"/>
    </location>
</feature>
<keyword evidence="1" id="KW-0732">Signal</keyword>
<evidence type="ECO:0000313" key="3">
    <source>
        <dbReference type="Proteomes" id="UP001491088"/>
    </source>
</evidence>
<name>A0ABZ2TSV2_9FLAO</name>
<feature type="chain" id="PRO_5045428143" description="Thioredoxin domain-containing protein" evidence="1">
    <location>
        <begin position="23"/>
        <end position="465"/>
    </location>
</feature>
<evidence type="ECO:0000256" key="1">
    <source>
        <dbReference type="SAM" id="SignalP"/>
    </source>
</evidence>
<dbReference type="EMBL" id="CP150496">
    <property type="protein sequence ID" value="WYW55938.1"/>
    <property type="molecule type" value="Genomic_DNA"/>
</dbReference>
<accession>A0ABZ2TSV2</accession>
<organism evidence="2 3">
    <name type="scientific">Polaribacter marinaquae</name>
    <dbReference type="NCBI Taxonomy" id="1642819"/>
    <lineage>
        <taxon>Bacteria</taxon>
        <taxon>Pseudomonadati</taxon>
        <taxon>Bacteroidota</taxon>
        <taxon>Flavobacteriia</taxon>
        <taxon>Flavobacteriales</taxon>
        <taxon>Flavobacteriaceae</taxon>
    </lineage>
</organism>
<evidence type="ECO:0008006" key="4">
    <source>
        <dbReference type="Google" id="ProtNLM"/>
    </source>
</evidence>
<dbReference type="RefSeq" id="WP_340933682.1">
    <property type="nucleotide sequence ID" value="NZ_CP150496.1"/>
</dbReference>
<dbReference type="Proteomes" id="UP001491088">
    <property type="component" value="Chromosome"/>
</dbReference>
<evidence type="ECO:0000313" key="2">
    <source>
        <dbReference type="EMBL" id="WYW55938.1"/>
    </source>
</evidence>
<sequence length="465" mass="54706">MSKNYILIAPLLLLLVAMQSCTNSGNNTNTYFGGKIINPKTKFVVLYANDKLIDTLTLDKKNKFLGTFNNLDEGLYYFKHGNENQYIYLEPKDSLMLRLNTWDFDESLVFAGKGAERNNILIDIFLEDENERKLFYKLNRLSPNKYQEKVDSIIDVRLETYKEYIEKHPNETDSYFKILKTALTYTIYSRAERYPTNHVYSLRKKDFPEINSSFYNYRKNIEYNNNDLMYYTPYARYITNYLYNKTYALGHKPKQDSFTTAFTVDLLNTIDKEINSKDSKNALLKRTVLDHFYRKSSCNINNESFELFFKLSTNKDDIRLVKNVLEDNKVIHKGDKVKGFSIFDFTNQSIDITDFTKNKKSVLLFWNKEYMSKSFLSSRIPYLQKKFPNLNFAVIEVDGNNNNRIKNIDIKNQYYINSKDLKENFLTSKMNRTILVNKNGIVTNGYAAISSYNINNQLKELSKNN</sequence>
<gene>
    <name evidence="2" type="ORF">WG950_01490</name>
</gene>
<protein>
    <recommendedName>
        <fullName evidence="4">Thioredoxin domain-containing protein</fullName>
    </recommendedName>
</protein>
<reference evidence="2 3" key="1">
    <citation type="submission" date="2024-03" db="EMBL/GenBank/DDBJ databases">
        <authorList>
            <person name="Cao K."/>
        </authorList>
    </citation>
    <scope>NUCLEOTIDE SEQUENCE [LARGE SCALE GENOMIC DNA]</scope>
    <source>
        <strain evidence="2 3">MCCC 1K00696</strain>
    </source>
</reference>
<dbReference type="PROSITE" id="PS51257">
    <property type="entry name" value="PROKAR_LIPOPROTEIN"/>
    <property type="match status" value="1"/>
</dbReference>
<proteinExistence type="predicted"/>